<feature type="compositionally biased region" description="Low complexity" evidence="1">
    <location>
        <begin position="48"/>
        <end position="57"/>
    </location>
</feature>
<dbReference type="AlphaFoldDB" id="A0A382Q5Y1"/>
<name>A0A382Q5Y1_9ZZZZ</name>
<dbReference type="AntiFam" id="ANF00041">
    <property type="entry name" value="Antisense to RNaseP"/>
</dbReference>
<feature type="non-terminal residue" evidence="2">
    <location>
        <position position="67"/>
    </location>
</feature>
<sequence length="67" mass="7019">MLNLAPGGVYLAAHVSMNTGGLLHHHFTYLLTQGQDVYFLLHLPSPPLAGSSSSEAPCPAEFGLSSP</sequence>
<proteinExistence type="predicted"/>
<evidence type="ECO:0000313" key="2">
    <source>
        <dbReference type="EMBL" id="SVC81004.1"/>
    </source>
</evidence>
<protein>
    <submittedName>
        <fullName evidence="2">Uncharacterized protein</fullName>
    </submittedName>
</protein>
<evidence type="ECO:0000256" key="1">
    <source>
        <dbReference type="SAM" id="MobiDB-lite"/>
    </source>
</evidence>
<accession>A0A382Q5Y1</accession>
<gene>
    <name evidence="2" type="ORF">METZ01_LOCUS333858</name>
</gene>
<feature type="region of interest" description="Disordered" evidence="1">
    <location>
        <begin position="48"/>
        <end position="67"/>
    </location>
</feature>
<dbReference type="EMBL" id="UINC01112221">
    <property type="protein sequence ID" value="SVC81004.1"/>
    <property type="molecule type" value="Genomic_DNA"/>
</dbReference>
<organism evidence="2">
    <name type="scientific">marine metagenome</name>
    <dbReference type="NCBI Taxonomy" id="408172"/>
    <lineage>
        <taxon>unclassified sequences</taxon>
        <taxon>metagenomes</taxon>
        <taxon>ecological metagenomes</taxon>
    </lineage>
</organism>
<reference evidence="2" key="1">
    <citation type="submission" date="2018-05" db="EMBL/GenBank/DDBJ databases">
        <authorList>
            <person name="Lanie J.A."/>
            <person name="Ng W.-L."/>
            <person name="Kazmierczak K.M."/>
            <person name="Andrzejewski T.M."/>
            <person name="Davidsen T.M."/>
            <person name="Wayne K.J."/>
            <person name="Tettelin H."/>
            <person name="Glass J.I."/>
            <person name="Rusch D."/>
            <person name="Podicherti R."/>
            <person name="Tsui H.-C.T."/>
            <person name="Winkler M.E."/>
        </authorList>
    </citation>
    <scope>NUCLEOTIDE SEQUENCE</scope>
</reference>